<dbReference type="GO" id="GO:0009279">
    <property type="term" value="C:cell outer membrane"/>
    <property type="evidence" value="ECO:0007669"/>
    <property type="project" value="UniProtKB-SubCell"/>
</dbReference>
<dbReference type="Proteomes" id="UP000198519">
    <property type="component" value="Unassembled WGS sequence"/>
</dbReference>
<evidence type="ECO:0000259" key="6">
    <source>
        <dbReference type="PROSITE" id="PS51123"/>
    </source>
</evidence>
<proteinExistence type="predicted"/>
<sequence length="262" mass="28683">MKIRTLIACVAMGTVVLLTGCASAPPQNATYDQAQALYDQIRNDPAVARSGATQLRSASKNLEDARNLLADDADMSEVEQSAYLALRHAEIAQQQGMRSELEAQVAQAEERRNQLELASRTAEAEALRQQMAAMQAEQTERGMVLTLGDVLFDVGKADLKPAAERTITRLADFMGQYPERRVLIEGYTDSTGDAGFNQKLSEDRANSVRDALAGNGIVRSRIDTMGYGENYPKATNDTSSGRQQNRRVEIVISDEKGNIPTR</sequence>
<dbReference type="OrthoDB" id="9782229at2"/>
<dbReference type="InterPro" id="IPR006664">
    <property type="entry name" value="OMP_bac"/>
</dbReference>
<keyword evidence="2 3" id="KW-0472">Membrane</keyword>
<dbReference type="AlphaFoldDB" id="A0A1I4LH19"/>
<dbReference type="PRINTS" id="PR01023">
    <property type="entry name" value="NAFLGMOTY"/>
</dbReference>
<dbReference type="Gene3D" id="3.30.1330.60">
    <property type="entry name" value="OmpA-like domain"/>
    <property type="match status" value="1"/>
</dbReference>
<protein>
    <submittedName>
        <fullName evidence="7">Outer membrane protein OmpA</fullName>
    </submittedName>
</protein>
<dbReference type="PROSITE" id="PS51257">
    <property type="entry name" value="PROKAR_LIPOPROTEIN"/>
    <property type="match status" value="1"/>
</dbReference>
<dbReference type="PANTHER" id="PTHR30329">
    <property type="entry name" value="STATOR ELEMENT OF FLAGELLAR MOTOR COMPLEX"/>
    <property type="match status" value="1"/>
</dbReference>
<keyword evidence="5" id="KW-0732">Signal</keyword>
<gene>
    <name evidence="7" type="ORF">SAMN04487963_0474</name>
</gene>
<feature type="domain" description="OmpA-like" evidence="6">
    <location>
        <begin position="139"/>
        <end position="256"/>
    </location>
</feature>
<comment type="subcellular location">
    <subcellularLocation>
        <location evidence="1">Cell outer membrane</location>
    </subcellularLocation>
</comment>
<feature type="signal peptide" evidence="5">
    <location>
        <begin position="1"/>
        <end position="24"/>
    </location>
</feature>
<evidence type="ECO:0000256" key="2">
    <source>
        <dbReference type="ARBA" id="ARBA00023136"/>
    </source>
</evidence>
<evidence type="ECO:0000256" key="4">
    <source>
        <dbReference type="SAM" id="Coils"/>
    </source>
</evidence>
<feature type="chain" id="PRO_5011464697" evidence="5">
    <location>
        <begin position="25"/>
        <end position="262"/>
    </location>
</feature>
<organism evidence="7 8">
    <name type="scientific">Marinobacter zhejiangensis</name>
    <dbReference type="NCBI Taxonomy" id="488535"/>
    <lineage>
        <taxon>Bacteria</taxon>
        <taxon>Pseudomonadati</taxon>
        <taxon>Pseudomonadota</taxon>
        <taxon>Gammaproteobacteria</taxon>
        <taxon>Pseudomonadales</taxon>
        <taxon>Marinobacteraceae</taxon>
        <taxon>Marinobacter</taxon>
    </lineage>
</organism>
<accession>A0A1I4LH19</accession>
<dbReference type="RefSeq" id="WP_092020283.1">
    <property type="nucleotide sequence ID" value="NZ_FOUE01000001.1"/>
</dbReference>
<keyword evidence="8" id="KW-1185">Reference proteome</keyword>
<evidence type="ECO:0000313" key="8">
    <source>
        <dbReference type="Proteomes" id="UP000198519"/>
    </source>
</evidence>
<evidence type="ECO:0000256" key="3">
    <source>
        <dbReference type="PROSITE-ProRule" id="PRU00473"/>
    </source>
</evidence>
<dbReference type="InterPro" id="IPR036737">
    <property type="entry name" value="OmpA-like_sf"/>
</dbReference>
<dbReference type="PANTHER" id="PTHR30329:SF20">
    <property type="entry name" value="EXPORTED PROTEIN"/>
    <property type="match status" value="1"/>
</dbReference>
<name>A0A1I4LH19_9GAMM</name>
<reference evidence="8" key="1">
    <citation type="submission" date="2016-10" db="EMBL/GenBank/DDBJ databases">
        <authorList>
            <person name="Varghese N."/>
            <person name="Submissions S."/>
        </authorList>
    </citation>
    <scope>NUCLEOTIDE SEQUENCE [LARGE SCALE GENOMIC DNA]</scope>
    <source>
        <strain evidence="8">CGMCC 1.7061</strain>
    </source>
</reference>
<evidence type="ECO:0000313" key="7">
    <source>
        <dbReference type="EMBL" id="SFL90324.1"/>
    </source>
</evidence>
<evidence type="ECO:0000256" key="5">
    <source>
        <dbReference type="SAM" id="SignalP"/>
    </source>
</evidence>
<dbReference type="PROSITE" id="PS51123">
    <property type="entry name" value="OMPA_2"/>
    <property type="match status" value="1"/>
</dbReference>
<dbReference type="STRING" id="488535.SAMN04487963_0474"/>
<dbReference type="EMBL" id="FOUE01000001">
    <property type="protein sequence ID" value="SFL90324.1"/>
    <property type="molecule type" value="Genomic_DNA"/>
</dbReference>
<evidence type="ECO:0000256" key="1">
    <source>
        <dbReference type="ARBA" id="ARBA00004442"/>
    </source>
</evidence>
<feature type="coiled-coil region" evidence="4">
    <location>
        <begin position="91"/>
        <end position="137"/>
    </location>
</feature>
<dbReference type="InterPro" id="IPR050330">
    <property type="entry name" value="Bact_OuterMem_StrucFunc"/>
</dbReference>
<dbReference type="InterPro" id="IPR006665">
    <property type="entry name" value="OmpA-like"/>
</dbReference>
<dbReference type="Pfam" id="PF00691">
    <property type="entry name" value="OmpA"/>
    <property type="match status" value="1"/>
</dbReference>
<keyword evidence="4" id="KW-0175">Coiled coil</keyword>
<dbReference type="SUPFAM" id="SSF103088">
    <property type="entry name" value="OmpA-like"/>
    <property type="match status" value="1"/>
</dbReference>
<dbReference type="InterPro" id="IPR025511">
    <property type="entry name" value="DUF4398"/>
</dbReference>
<dbReference type="Pfam" id="PF14346">
    <property type="entry name" value="DUF4398"/>
    <property type="match status" value="1"/>
</dbReference>
<dbReference type="PRINTS" id="PR01021">
    <property type="entry name" value="OMPADOMAIN"/>
</dbReference>
<dbReference type="CDD" id="cd07185">
    <property type="entry name" value="OmpA_C-like"/>
    <property type="match status" value="1"/>
</dbReference>